<dbReference type="NCBIfam" id="TIGR00739">
    <property type="entry name" value="yajC"/>
    <property type="match status" value="1"/>
</dbReference>
<evidence type="ECO:0000256" key="3">
    <source>
        <dbReference type="ARBA" id="ARBA00022448"/>
    </source>
</evidence>
<dbReference type="GO" id="GO:0005886">
    <property type="term" value="C:plasma membrane"/>
    <property type="evidence" value="ECO:0007669"/>
    <property type="project" value="UniProtKB-SubCell"/>
</dbReference>
<dbReference type="PANTHER" id="PTHR33909:SF1">
    <property type="entry name" value="SEC TRANSLOCON ACCESSORY COMPLEX SUBUNIT YAJC"/>
    <property type="match status" value="1"/>
</dbReference>
<dbReference type="Pfam" id="PF02699">
    <property type="entry name" value="YajC"/>
    <property type="match status" value="1"/>
</dbReference>
<evidence type="ECO:0000256" key="10">
    <source>
        <dbReference type="SAM" id="MobiDB-lite"/>
    </source>
</evidence>
<protein>
    <submittedName>
        <fullName evidence="12">Preprotein translocase subunit YajC</fullName>
    </submittedName>
</protein>
<evidence type="ECO:0000256" key="6">
    <source>
        <dbReference type="ARBA" id="ARBA00022927"/>
    </source>
</evidence>
<evidence type="ECO:0000313" key="13">
    <source>
        <dbReference type="Proteomes" id="UP000886878"/>
    </source>
</evidence>
<dbReference type="SMART" id="SM01323">
    <property type="entry name" value="YajC"/>
    <property type="match status" value="1"/>
</dbReference>
<evidence type="ECO:0000256" key="1">
    <source>
        <dbReference type="ARBA" id="ARBA00004162"/>
    </source>
</evidence>
<keyword evidence="3" id="KW-0813">Transport</keyword>
<gene>
    <name evidence="12" type="primary">yajC</name>
    <name evidence="12" type="ORF">H9876_02695</name>
</gene>
<comment type="similarity">
    <text evidence="2">Belongs to the YajC family.</text>
</comment>
<dbReference type="EMBL" id="DXGK01000049">
    <property type="protein sequence ID" value="HIW70276.1"/>
    <property type="molecule type" value="Genomic_DNA"/>
</dbReference>
<dbReference type="PRINTS" id="PR01853">
    <property type="entry name" value="YAJCTRNLCASE"/>
</dbReference>
<name>A0A9D1QP06_9LACO</name>
<evidence type="ECO:0000256" key="5">
    <source>
        <dbReference type="ARBA" id="ARBA00022692"/>
    </source>
</evidence>
<evidence type="ECO:0000256" key="2">
    <source>
        <dbReference type="ARBA" id="ARBA00006742"/>
    </source>
</evidence>
<dbReference type="AlphaFoldDB" id="A0A9D1QP06"/>
<proteinExistence type="inferred from homology"/>
<dbReference type="GO" id="GO:0015031">
    <property type="term" value="P:protein transport"/>
    <property type="evidence" value="ECO:0007669"/>
    <property type="project" value="UniProtKB-KW"/>
</dbReference>
<evidence type="ECO:0000256" key="9">
    <source>
        <dbReference type="ARBA" id="ARBA00023136"/>
    </source>
</evidence>
<sequence length="148" mass="16584">MNHNTLSSLGLIILMVVFMYFFMIRPQQKQRKAHQSMMSKLKKGDHVVTISRLHGVVYDINQAKHTVTLDCEGIYLTFDLGAIMRVNHQDSSQPAAKDDKPAKKEDQSTDQTADKETAKSDAKADDDKSAADDKQTDDQAADENKEAK</sequence>
<evidence type="ECO:0000256" key="8">
    <source>
        <dbReference type="ARBA" id="ARBA00023010"/>
    </source>
</evidence>
<keyword evidence="8" id="KW-0811">Translocation</keyword>
<feature type="region of interest" description="Disordered" evidence="10">
    <location>
        <begin position="89"/>
        <end position="148"/>
    </location>
</feature>
<keyword evidence="6" id="KW-0653">Protein transport</keyword>
<evidence type="ECO:0000256" key="11">
    <source>
        <dbReference type="SAM" id="Phobius"/>
    </source>
</evidence>
<keyword evidence="7 11" id="KW-1133">Transmembrane helix</keyword>
<feature type="transmembrane region" description="Helical" evidence="11">
    <location>
        <begin position="6"/>
        <end position="24"/>
    </location>
</feature>
<evidence type="ECO:0000256" key="7">
    <source>
        <dbReference type="ARBA" id="ARBA00022989"/>
    </source>
</evidence>
<comment type="subcellular location">
    <subcellularLocation>
        <location evidence="1">Cell membrane</location>
        <topology evidence="1">Single-pass membrane protein</topology>
    </subcellularLocation>
</comment>
<dbReference type="PANTHER" id="PTHR33909">
    <property type="entry name" value="SEC TRANSLOCON ACCESSORY COMPLEX SUBUNIT YAJC"/>
    <property type="match status" value="1"/>
</dbReference>
<evidence type="ECO:0000313" key="12">
    <source>
        <dbReference type="EMBL" id="HIW70276.1"/>
    </source>
</evidence>
<keyword evidence="9 11" id="KW-0472">Membrane</keyword>
<reference evidence="12" key="1">
    <citation type="journal article" date="2021" name="PeerJ">
        <title>Extensive microbial diversity within the chicken gut microbiome revealed by metagenomics and culture.</title>
        <authorList>
            <person name="Gilroy R."/>
            <person name="Ravi A."/>
            <person name="Getino M."/>
            <person name="Pursley I."/>
            <person name="Horton D.L."/>
            <person name="Alikhan N.F."/>
            <person name="Baker D."/>
            <person name="Gharbi K."/>
            <person name="Hall N."/>
            <person name="Watson M."/>
            <person name="Adriaenssens E.M."/>
            <person name="Foster-Nyarko E."/>
            <person name="Jarju S."/>
            <person name="Secka A."/>
            <person name="Antonio M."/>
            <person name="Oren A."/>
            <person name="Chaudhuri R.R."/>
            <person name="La Ragione R."/>
            <person name="Hildebrand F."/>
            <person name="Pallen M.J."/>
        </authorList>
    </citation>
    <scope>NUCLEOTIDE SEQUENCE</scope>
    <source>
        <strain evidence="12">ChiHejej3B27-2180</strain>
    </source>
</reference>
<keyword evidence="4" id="KW-1003">Cell membrane</keyword>
<organism evidence="12 13">
    <name type="scientific">Candidatus Limosilactobacillus merdipullorum</name>
    <dbReference type="NCBI Taxonomy" id="2838653"/>
    <lineage>
        <taxon>Bacteria</taxon>
        <taxon>Bacillati</taxon>
        <taxon>Bacillota</taxon>
        <taxon>Bacilli</taxon>
        <taxon>Lactobacillales</taxon>
        <taxon>Lactobacillaceae</taxon>
        <taxon>Limosilactobacillus</taxon>
    </lineage>
</organism>
<keyword evidence="5 11" id="KW-0812">Transmembrane</keyword>
<evidence type="ECO:0000256" key="4">
    <source>
        <dbReference type="ARBA" id="ARBA00022475"/>
    </source>
</evidence>
<reference evidence="12" key="2">
    <citation type="submission" date="2021-04" db="EMBL/GenBank/DDBJ databases">
        <authorList>
            <person name="Gilroy R."/>
        </authorList>
    </citation>
    <scope>NUCLEOTIDE SEQUENCE</scope>
    <source>
        <strain evidence="12">ChiHejej3B27-2180</strain>
    </source>
</reference>
<feature type="compositionally biased region" description="Basic and acidic residues" evidence="10">
    <location>
        <begin position="96"/>
        <end position="148"/>
    </location>
</feature>
<comment type="caution">
    <text evidence="12">The sequence shown here is derived from an EMBL/GenBank/DDBJ whole genome shotgun (WGS) entry which is preliminary data.</text>
</comment>
<accession>A0A9D1QP06</accession>
<dbReference type="Proteomes" id="UP000886878">
    <property type="component" value="Unassembled WGS sequence"/>
</dbReference>
<dbReference type="InterPro" id="IPR003849">
    <property type="entry name" value="Preprotein_translocase_YajC"/>
</dbReference>